<dbReference type="PANTHER" id="PTHR43297">
    <property type="entry name" value="OLIGOPEPTIDE TRANSPORT ATP-BINDING PROTEIN APPD"/>
    <property type="match status" value="1"/>
</dbReference>
<evidence type="ECO:0000313" key="9">
    <source>
        <dbReference type="EMBL" id="GAA2118134.1"/>
    </source>
</evidence>
<dbReference type="Proteomes" id="UP001500575">
    <property type="component" value="Unassembled WGS sequence"/>
</dbReference>
<proteinExistence type="inferred from homology"/>
<gene>
    <name evidence="9" type="ORF">GCM10009843_09760</name>
</gene>
<name>A0ABN2XX69_9ACTN</name>
<comment type="similarity">
    <text evidence="2">Belongs to the ABC transporter superfamily.</text>
</comment>
<dbReference type="InterPro" id="IPR003593">
    <property type="entry name" value="AAA+_ATPase"/>
</dbReference>
<dbReference type="GO" id="GO:0005524">
    <property type="term" value="F:ATP binding"/>
    <property type="evidence" value="ECO:0007669"/>
    <property type="project" value="UniProtKB-KW"/>
</dbReference>
<dbReference type="CDD" id="cd03257">
    <property type="entry name" value="ABC_NikE_OppD_transporters"/>
    <property type="match status" value="1"/>
</dbReference>
<evidence type="ECO:0000313" key="10">
    <source>
        <dbReference type="Proteomes" id="UP001500575"/>
    </source>
</evidence>
<evidence type="ECO:0000256" key="2">
    <source>
        <dbReference type="ARBA" id="ARBA00005417"/>
    </source>
</evidence>
<keyword evidence="3" id="KW-0813">Transport</keyword>
<feature type="domain" description="ABC transporter" evidence="8">
    <location>
        <begin position="9"/>
        <end position="257"/>
    </location>
</feature>
<keyword evidence="4" id="KW-1003">Cell membrane</keyword>
<dbReference type="SUPFAM" id="SSF52540">
    <property type="entry name" value="P-loop containing nucleoside triphosphate hydrolases"/>
    <property type="match status" value="1"/>
</dbReference>
<dbReference type="InterPro" id="IPR017871">
    <property type="entry name" value="ABC_transporter-like_CS"/>
</dbReference>
<dbReference type="RefSeq" id="WP_344302516.1">
    <property type="nucleotide sequence ID" value="NZ_BAAAQQ010000002.1"/>
</dbReference>
<dbReference type="NCBIfam" id="TIGR01727">
    <property type="entry name" value="oligo_HPY"/>
    <property type="match status" value="1"/>
</dbReference>
<keyword evidence="7" id="KW-0472">Membrane</keyword>
<evidence type="ECO:0000256" key="3">
    <source>
        <dbReference type="ARBA" id="ARBA00022448"/>
    </source>
</evidence>
<dbReference type="Gene3D" id="3.40.50.300">
    <property type="entry name" value="P-loop containing nucleotide triphosphate hydrolases"/>
    <property type="match status" value="1"/>
</dbReference>
<dbReference type="EMBL" id="BAAAQQ010000002">
    <property type="protein sequence ID" value="GAA2118134.1"/>
    <property type="molecule type" value="Genomic_DNA"/>
</dbReference>
<dbReference type="InterPro" id="IPR013563">
    <property type="entry name" value="Oligopep_ABC_C"/>
</dbReference>
<evidence type="ECO:0000259" key="8">
    <source>
        <dbReference type="PROSITE" id="PS50893"/>
    </source>
</evidence>
<evidence type="ECO:0000256" key="6">
    <source>
        <dbReference type="ARBA" id="ARBA00022840"/>
    </source>
</evidence>
<evidence type="ECO:0000256" key="7">
    <source>
        <dbReference type="ARBA" id="ARBA00023136"/>
    </source>
</evidence>
<dbReference type="InterPro" id="IPR003439">
    <property type="entry name" value="ABC_transporter-like_ATP-bd"/>
</dbReference>
<sequence>MSPTGTPLLAFEDVSVTYRTSGGEVPAVRDVDLTVASGEVVGVAGESGCGKSTLASTILRLQPPTAKVTGRVIFEGEDVQTMKWGALRALRWAGASMVFQGALHSLNPVQRVGAQIAEPIELHQPSLTEARVRSMVGDLLEQVGLPAARARAYPHQLSGGQRQRVMIAMALACGPRLIVADEPTTALDVMVQAQVLGVLEGLVRELDVGLLMISHDLSVLAELCDRIAVMYAGRVIEHGPADKVFSDPLHPYAAALSASFPRIGDPAARYAPAGLAGDPPDPAELPAGCSFHPRCPKRFDQCDTVEPELRWPAETRSREAACLLVGPS</sequence>
<protein>
    <submittedName>
        <fullName evidence="9">ABC transporter ATP-binding protein</fullName>
    </submittedName>
</protein>
<comment type="subcellular location">
    <subcellularLocation>
        <location evidence="1">Cell membrane</location>
        <topology evidence="1">Peripheral membrane protein</topology>
    </subcellularLocation>
</comment>
<keyword evidence="5" id="KW-0547">Nucleotide-binding</keyword>
<dbReference type="PANTHER" id="PTHR43297:SF2">
    <property type="entry name" value="DIPEPTIDE TRANSPORT ATP-BINDING PROTEIN DPPD"/>
    <property type="match status" value="1"/>
</dbReference>
<reference evidence="9 10" key="1">
    <citation type="journal article" date="2019" name="Int. J. Syst. Evol. Microbiol.">
        <title>The Global Catalogue of Microorganisms (GCM) 10K type strain sequencing project: providing services to taxonomists for standard genome sequencing and annotation.</title>
        <authorList>
            <consortium name="The Broad Institute Genomics Platform"/>
            <consortium name="The Broad Institute Genome Sequencing Center for Infectious Disease"/>
            <person name="Wu L."/>
            <person name="Ma J."/>
        </authorList>
    </citation>
    <scope>NUCLEOTIDE SEQUENCE [LARGE SCALE GENOMIC DNA]</scope>
    <source>
        <strain evidence="9 10">JCM 16021</strain>
    </source>
</reference>
<dbReference type="InterPro" id="IPR027417">
    <property type="entry name" value="P-loop_NTPase"/>
</dbReference>
<dbReference type="PROSITE" id="PS00211">
    <property type="entry name" value="ABC_TRANSPORTER_1"/>
    <property type="match status" value="1"/>
</dbReference>
<dbReference type="SMART" id="SM00382">
    <property type="entry name" value="AAA"/>
    <property type="match status" value="1"/>
</dbReference>
<dbReference type="PROSITE" id="PS50893">
    <property type="entry name" value="ABC_TRANSPORTER_2"/>
    <property type="match status" value="1"/>
</dbReference>
<organism evidence="9 10">
    <name type="scientific">Nocardioides bigeumensis</name>
    <dbReference type="NCBI Taxonomy" id="433657"/>
    <lineage>
        <taxon>Bacteria</taxon>
        <taxon>Bacillati</taxon>
        <taxon>Actinomycetota</taxon>
        <taxon>Actinomycetes</taxon>
        <taxon>Propionibacteriales</taxon>
        <taxon>Nocardioidaceae</taxon>
        <taxon>Nocardioides</taxon>
    </lineage>
</organism>
<dbReference type="Pfam" id="PF08352">
    <property type="entry name" value="oligo_HPY"/>
    <property type="match status" value="1"/>
</dbReference>
<keyword evidence="10" id="KW-1185">Reference proteome</keyword>
<comment type="caution">
    <text evidence="9">The sequence shown here is derived from an EMBL/GenBank/DDBJ whole genome shotgun (WGS) entry which is preliminary data.</text>
</comment>
<evidence type="ECO:0000256" key="4">
    <source>
        <dbReference type="ARBA" id="ARBA00022475"/>
    </source>
</evidence>
<evidence type="ECO:0000256" key="5">
    <source>
        <dbReference type="ARBA" id="ARBA00022741"/>
    </source>
</evidence>
<accession>A0ABN2XX69</accession>
<dbReference type="Pfam" id="PF00005">
    <property type="entry name" value="ABC_tran"/>
    <property type="match status" value="1"/>
</dbReference>
<evidence type="ECO:0000256" key="1">
    <source>
        <dbReference type="ARBA" id="ARBA00004202"/>
    </source>
</evidence>
<dbReference type="InterPro" id="IPR050388">
    <property type="entry name" value="ABC_Ni/Peptide_Import"/>
</dbReference>
<keyword evidence="6 9" id="KW-0067">ATP-binding</keyword>